<comment type="pathway">
    <text evidence="1 9">Porphyrin-containing compound metabolism; protoporphyrin-IX biosynthesis; coproporphyrinogen-III from 5-aminolevulinate: step 3/4.</text>
</comment>
<reference evidence="11 12" key="1">
    <citation type="submission" date="2024-09" db="EMBL/GenBank/DDBJ databases">
        <authorList>
            <person name="Sun Q."/>
            <person name="Mori K."/>
        </authorList>
    </citation>
    <scope>NUCLEOTIDE SEQUENCE [LARGE SCALE GENOMIC DNA]</scope>
    <source>
        <strain evidence="11 12">JCM 15389</strain>
    </source>
</reference>
<dbReference type="EC" id="4.2.1.75" evidence="3 9"/>
<keyword evidence="5 9" id="KW-0627">Porphyrin biosynthesis</keyword>
<keyword evidence="4 9" id="KW-0456">Lyase</keyword>
<keyword evidence="12" id="KW-1185">Reference proteome</keyword>
<dbReference type="Proteomes" id="UP001589788">
    <property type="component" value="Unassembled WGS sequence"/>
</dbReference>
<dbReference type="CDD" id="cd06578">
    <property type="entry name" value="HemD"/>
    <property type="match status" value="1"/>
</dbReference>
<dbReference type="PANTHER" id="PTHR38042:SF1">
    <property type="entry name" value="UROPORPHYRINOGEN-III SYNTHASE, CHLOROPLASTIC"/>
    <property type="match status" value="1"/>
</dbReference>
<evidence type="ECO:0000256" key="6">
    <source>
        <dbReference type="ARBA" id="ARBA00037589"/>
    </source>
</evidence>
<comment type="catalytic activity">
    <reaction evidence="8 9">
        <text>hydroxymethylbilane = uroporphyrinogen III + H2O</text>
        <dbReference type="Rhea" id="RHEA:18965"/>
        <dbReference type="ChEBI" id="CHEBI:15377"/>
        <dbReference type="ChEBI" id="CHEBI:57308"/>
        <dbReference type="ChEBI" id="CHEBI:57845"/>
        <dbReference type="EC" id="4.2.1.75"/>
    </reaction>
</comment>
<protein>
    <recommendedName>
        <fullName evidence="7 9">Uroporphyrinogen-III synthase</fullName>
        <ecNumber evidence="3 9">4.2.1.75</ecNumber>
    </recommendedName>
</protein>
<accession>A0ABV6C686</accession>
<organism evidence="11 12">
    <name type="scientific">Aciditerrimonas ferrireducens</name>
    <dbReference type="NCBI Taxonomy" id="667306"/>
    <lineage>
        <taxon>Bacteria</taxon>
        <taxon>Bacillati</taxon>
        <taxon>Actinomycetota</taxon>
        <taxon>Acidimicrobiia</taxon>
        <taxon>Acidimicrobiales</taxon>
        <taxon>Acidimicrobiaceae</taxon>
        <taxon>Aciditerrimonas</taxon>
    </lineage>
</organism>
<dbReference type="Gene3D" id="3.40.50.10090">
    <property type="match status" value="2"/>
</dbReference>
<evidence type="ECO:0000256" key="4">
    <source>
        <dbReference type="ARBA" id="ARBA00023239"/>
    </source>
</evidence>
<evidence type="ECO:0000256" key="9">
    <source>
        <dbReference type="RuleBase" id="RU366031"/>
    </source>
</evidence>
<evidence type="ECO:0000256" key="1">
    <source>
        <dbReference type="ARBA" id="ARBA00004772"/>
    </source>
</evidence>
<dbReference type="EMBL" id="JBHLYQ010000317">
    <property type="protein sequence ID" value="MFC0083183.1"/>
    <property type="molecule type" value="Genomic_DNA"/>
</dbReference>
<evidence type="ECO:0000256" key="2">
    <source>
        <dbReference type="ARBA" id="ARBA00008133"/>
    </source>
</evidence>
<evidence type="ECO:0000313" key="12">
    <source>
        <dbReference type="Proteomes" id="UP001589788"/>
    </source>
</evidence>
<evidence type="ECO:0000256" key="3">
    <source>
        <dbReference type="ARBA" id="ARBA00013109"/>
    </source>
</evidence>
<dbReference type="SUPFAM" id="SSF69618">
    <property type="entry name" value="HemD-like"/>
    <property type="match status" value="1"/>
</dbReference>
<dbReference type="InterPro" id="IPR003754">
    <property type="entry name" value="4pyrrol_synth_uPrphyn_synth"/>
</dbReference>
<dbReference type="InterPro" id="IPR036108">
    <property type="entry name" value="4pyrrol_syn_uPrphyn_synt_sf"/>
</dbReference>
<feature type="non-terminal residue" evidence="11">
    <location>
        <position position="1"/>
    </location>
</feature>
<dbReference type="GO" id="GO:0004852">
    <property type="term" value="F:uroporphyrinogen-III synthase activity"/>
    <property type="evidence" value="ECO:0007669"/>
    <property type="project" value="UniProtKB-EC"/>
</dbReference>
<comment type="function">
    <text evidence="6 9">Catalyzes cyclization of the linear tetrapyrrole, hydroxymethylbilane, to the macrocyclic uroporphyrinogen III.</text>
</comment>
<evidence type="ECO:0000256" key="8">
    <source>
        <dbReference type="ARBA" id="ARBA00048617"/>
    </source>
</evidence>
<dbReference type="InterPro" id="IPR039793">
    <property type="entry name" value="UROS/Hem4"/>
</dbReference>
<sequence>GPPADGGAALAARLGELPAFDWLAFTSVEAVEAVLSRVRDGRALAGPRLAVVGPASEAALARRFLVADLRPPAGAERASGLASAFPDPPGDRPGRVLFPRAAQARPELPDGLRAKGWEVVEVEAYRTEPVPLEDLPSKALEEARTADAVVLAAPSAVARYRELFGTEASPRVVCLGPTTAAAAADLGLAVQAVAARPEPAAVASALARAL</sequence>
<comment type="caution">
    <text evidence="11">The sequence shown here is derived from an EMBL/GenBank/DDBJ whole genome shotgun (WGS) entry which is preliminary data.</text>
</comment>
<dbReference type="PANTHER" id="PTHR38042">
    <property type="entry name" value="UROPORPHYRINOGEN-III SYNTHASE, CHLOROPLASTIC"/>
    <property type="match status" value="1"/>
</dbReference>
<feature type="non-terminal residue" evidence="11">
    <location>
        <position position="210"/>
    </location>
</feature>
<dbReference type="Pfam" id="PF02602">
    <property type="entry name" value="HEM4"/>
    <property type="match status" value="1"/>
</dbReference>
<evidence type="ECO:0000313" key="11">
    <source>
        <dbReference type="EMBL" id="MFC0083183.1"/>
    </source>
</evidence>
<proteinExistence type="inferred from homology"/>
<name>A0ABV6C686_9ACTN</name>
<feature type="domain" description="Tetrapyrrole biosynthesis uroporphyrinogen III synthase" evidence="10">
    <location>
        <begin position="7"/>
        <end position="201"/>
    </location>
</feature>
<gene>
    <name evidence="11" type="ORF">ACFFRE_13705</name>
</gene>
<comment type="similarity">
    <text evidence="2 9">Belongs to the uroporphyrinogen-III synthase family.</text>
</comment>
<evidence type="ECO:0000256" key="7">
    <source>
        <dbReference type="ARBA" id="ARBA00040167"/>
    </source>
</evidence>
<evidence type="ECO:0000259" key="10">
    <source>
        <dbReference type="Pfam" id="PF02602"/>
    </source>
</evidence>
<dbReference type="RefSeq" id="WP_377790928.1">
    <property type="nucleotide sequence ID" value="NZ_JBHLYQ010000317.1"/>
</dbReference>
<evidence type="ECO:0000256" key="5">
    <source>
        <dbReference type="ARBA" id="ARBA00023244"/>
    </source>
</evidence>